<sequence>MSRWNINKNMSADDMGYAHWVMEKAGGTNPLRQPYLQQKHRNLYKQYLRSQGKTEADIANAVEGKAATHFLDMVAGGDPAKFSVDPSGNPILGDTEINSYIGNQWTQKGRAASLRQEAEQMRKTGLAGERMHVNLKPCD</sequence>
<keyword evidence="2" id="KW-0614">Plasmid</keyword>
<name>A0AAF1KAQ4_9HYPH</name>
<organism evidence="2 3">
    <name type="scientific">Rhizobium tumorigenes</name>
    <dbReference type="NCBI Taxonomy" id="2041385"/>
    <lineage>
        <taxon>Bacteria</taxon>
        <taxon>Pseudomonadati</taxon>
        <taxon>Pseudomonadota</taxon>
        <taxon>Alphaproteobacteria</taxon>
        <taxon>Hyphomicrobiales</taxon>
        <taxon>Rhizobiaceae</taxon>
        <taxon>Rhizobium/Agrobacterium group</taxon>
        <taxon>Rhizobium</taxon>
    </lineage>
</organism>
<dbReference type="InterPro" id="IPR028949">
    <property type="entry name" value="Ntox15"/>
</dbReference>
<dbReference type="Pfam" id="PF15604">
    <property type="entry name" value="Ntox15"/>
    <property type="match status" value="1"/>
</dbReference>
<keyword evidence="3" id="KW-1185">Reference proteome</keyword>
<gene>
    <name evidence="2" type="ORF">PR017_24005</name>
</gene>
<dbReference type="AlphaFoldDB" id="A0AAF1KAQ4"/>
<feature type="domain" description="Novel toxin 15" evidence="1">
    <location>
        <begin position="32"/>
        <end position="136"/>
    </location>
</feature>
<evidence type="ECO:0000313" key="2">
    <source>
        <dbReference type="EMBL" id="WFR98765.1"/>
    </source>
</evidence>
<dbReference type="EMBL" id="CP117258">
    <property type="protein sequence ID" value="WFR98765.1"/>
    <property type="molecule type" value="Genomic_DNA"/>
</dbReference>
<reference evidence="2 3" key="1">
    <citation type="journal article" date="2018" name="Sci. Rep.">
        <title>Rhizobium tumorigenes sp. nov., a novel plant tumorigenic bacterium isolated from cane gall tumors on thornless blackberry.</title>
        <authorList>
            <person name="Kuzmanovi N."/>
            <person name="Smalla K."/>
            <person name="Gronow S."/>
            <person name="PuBawska J."/>
        </authorList>
    </citation>
    <scope>NUCLEOTIDE SEQUENCE [LARGE SCALE GENOMIC DNA]</scope>
    <source>
        <strain evidence="2 3">1078</strain>
    </source>
</reference>
<dbReference type="RefSeq" id="WP_111217174.1">
    <property type="nucleotide sequence ID" value="NZ_CP117258.1"/>
</dbReference>
<geneLocation type="plasmid" evidence="2 3">
    <name>unnamed1</name>
</geneLocation>
<evidence type="ECO:0000259" key="1">
    <source>
        <dbReference type="Pfam" id="PF15604"/>
    </source>
</evidence>
<dbReference type="KEGG" id="rtu:PR017_24005"/>
<proteinExistence type="predicted"/>
<accession>A0AAF1KAQ4</accession>
<evidence type="ECO:0000313" key="3">
    <source>
        <dbReference type="Proteomes" id="UP000249499"/>
    </source>
</evidence>
<reference evidence="3" key="2">
    <citation type="journal article" date="2023" name="MicrobiologyOpen">
        <title>Genomics of the tumorigenes clade of the family Rhizobiaceae and description of Rhizobium rhododendri sp. nov.</title>
        <authorList>
            <person name="Kuzmanovic N."/>
            <person name="diCenzo G.C."/>
            <person name="Bunk B."/>
            <person name="Sproeer C."/>
            <person name="Fruehling A."/>
            <person name="Neumann-Schaal M."/>
            <person name="Overmann J."/>
            <person name="Smalla K."/>
        </authorList>
    </citation>
    <scope>NUCLEOTIDE SEQUENCE [LARGE SCALE GENOMIC DNA]</scope>
    <source>
        <strain evidence="3">1078</strain>
        <plasmid evidence="3">unnamed1</plasmid>
    </source>
</reference>
<dbReference type="Proteomes" id="UP000249499">
    <property type="component" value="Plasmid unnamed1"/>
</dbReference>
<protein>
    <submittedName>
        <fullName evidence="2">Polymorphic toxin type 15 domain-containing protein</fullName>
    </submittedName>
</protein>